<organism evidence="1">
    <name type="scientific">marine sediment metagenome</name>
    <dbReference type="NCBI Taxonomy" id="412755"/>
    <lineage>
        <taxon>unclassified sequences</taxon>
        <taxon>metagenomes</taxon>
        <taxon>ecological metagenomes</taxon>
    </lineage>
</organism>
<dbReference type="InterPro" id="IPR058240">
    <property type="entry name" value="rSAM_sf"/>
</dbReference>
<evidence type="ECO:0008006" key="2">
    <source>
        <dbReference type="Google" id="ProtNLM"/>
    </source>
</evidence>
<name>A0A0F9W4H2_9ZZZZ</name>
<dbReference type="SUPFAM" id="SSF102114">
    <property type="entry name" value="Radical SAM enzymes"/>
    <property type="match status" value="1"/>
</dbReference>
<comment type="caution">
    <text evidence="1">The sequence shown here is derived from an EMBL/GenBank/DDBJ whole genome shotgun (WGS) entry which is preliminary data.</text>
</comment>
<sequence length="290" mass="34358">MNILLLNIDSKLPNIALHKIAMWHAQQGDSVLWGSPMDIYNADKVYASCIFTKNKQKVENLLGLHPNIMAGGSGFDLDIKLPQEIEGVKPHINYGYTSLGCIRNCPFCIVRRKEGYWHAIGDIYDVWDGKNEWVVLYDNNPYADEDHFEKIARQAIRESLAIDWNQGMDIRLLTVRIIKLLNEVRLKGGVRFAFDYPELEPIVREKIALLRQHYKRKYIFFYVLVGFNTTFEQDLQRCNLLRKLDCRPYIMRHENTPREKQYIRLAEWCNQFWTFAKYDFETFCVEYEKR</sequence>
<proteinExistence type="predicted"/>
<dbReference type="EMBL" id="LAZR01000353">
    <property type="protein sequence ID" value="KKN72933.1"/>
    <property type="molecule type" value="Genomic_DNA"/>
</dbReference>
<accession>A0A0F9W4H2</accession>
<protein>
    <recommendedName>
        <fullName evidence="2">Elp3/MiaA/NifB-like radical SAM core domain-containing protein</fullName>
    </recommendedName>
</protein>
<reference evidence="1" key="1">
    <citation type="journal article" date="2015" name="Nature">
        <title>Complex archaea that bridge the gap between prokaryotes and eukaryotes.</title>
        <authorList>
            <person name="Spang A."/>
            <person name="Saw J.H."/>
            <person name="Jorgensen S.L."/>
            <person name="Zaremba-Niedzwiedzka K."/>
            <person name="Martijn J."/>
            <person name="Lind A.E."/>
            <person name="van Eijk R."/>
            <person name="Schleper C."/>
            <person name="Guy L."/>
            <person name="Ettema T.J."/>
        </authorList>
    </citation>
    <scope>NUCLEOTIDE SEQUENCE</scope>
</reference>
<evidence type="ECO:0000313" key="1">
    <source>
        <dbReference type="EMBL" id="KKN72933.1"/>
    </source>
</evidence>
<gene>
    <name evidence="1" type="ORF">LCGC14_0406370</name>
</gene>
<dbReference type="AlphaFoldDB" id="A0A0F9W4H2"/>